<evidence type="ECO:0000256" key="7">
    <source>
        <dbReference type="ARBA" id="ARBA00022737"/>
    </source>
</evidence>
<protein>
    <recommendedName>
        <fullName evidence="2">protein kinase C</fullName>
        <ecNumber evidence="2">2.7.11.13</ecNumber>
    </recommendedName>
</protein>
<dbReference type="PROSITE" id="PS00479">
    <property type="entry name" value="ZF_DAG_PE_1"/>
    <property type="match status" value="1"/>
</dbReference>
<dbReference type="InterPro" id="IPR017441">
    <property type="entry name" value="Protein_kinase_ATP_BS"/>
</dbReference>
<keyword evidence="10" id="KW-0418">Kinase</keyword>
<evidence type="ECO:0000256" key="17">
    <source>
        <dbReference type="SAM" id="SignalP"/>
    </source>
</evidence>
<reference evidence="20" key="1">
    <citation type="submission" date="2019-05" db="EMBL/GenBank/DDBJ databases">
        <authorList>
            <person name="Zhang S."/>
            <person name="Liu J."/>
        </authorList>
    </citation>
    <scope>NUCLEOTIDE SEQUENCE [LARGE SCALE GENOMIC DNA]</scope>
</reference>
<evidence type="ECO:0000256" key="14">
    <source>
        <dbReference type="ARBA" id="ARBA00047470"/>
    </source>
</evidence>
<evidence type="ECO:0000313" key="21">
    <source>
        <dbReference type="Proteomes" id="UP000694520"/>
    </source>
</evidence>
<keyword evidence="9" id="KW-0863">Zinc-finger</keyword>
<evidence type="ECO:0000256" key="1">
    <source>
        <dbReference type="ARBA" id="ARBA00005490"/>
    </source>
</evidence>
<keyword evidence="4" id="KW-0597">Phosphoprotein</keyword>
<dbReference type="FunFam" id="1.10.510.10:FF:000048">
    <property type="entry name" value="Protein kinase C"/>
    <property type="match status" value="1"/>
</dbReference>
<comment type="similarity">
    <text evidence="1">Belongs to the protein kinase superfamily. AGC Ser/Thr protein kinase family. PKC subfamily.</text>
</comment>
<evidence type="ECO:0000259" key="19">
    <source>
        <dbReference type="PROSITE" id="PS50081"/>
    </source>
</evidence>
<evidence type="ECO:0000256" key="6">
    <source>
        <dbReference type="ARBA" id="ARBA00022723"/>
    </source>
</evidence>
<sequence>MGWLCVAFDLLEFIFLKSCFLLFRGVIGKQGYQCQVCTCVVHKRCHELIITKCAGLKKQETPDEVGSQRFSVNMPHKFGIHNYKVPTFCDHCGSLLWGLLRQGLQCKVCKMNVHRRCETNVAPNCGVDARGIAKVLADLGVTPDKITNSGQRRKKLIAGAESPQPASGSSPSEEDRSKSAPTSPCDQEIKELENNIRKALSFDNRGEEHRAASSTDGQLASLGENGEVRQGQAKRLGLDEFNFIKVLGKGSFGKVMLAELKGKDEVYAVKVLKKDVILQDDDVDCTMTEKRILALARKHPYLTQLYCCFQTKDRLFFVMEYVNGGDLMFQIQRSRKFDEPRSRFYAAEVTSALMFLHQHGVIYRDLKLDNILLDAEGHCKLADFGMCKEGILNGVTTTTFCGTPDYIAPEILQELEYGPSVDWWALGVLMYEMMAGQPPFEADNEDDLFESILHDDVLYPVWLSKEAVSILKAVSHRPLPSFCSPAFPLPPPLSPSHLCPTEGVEGSHHWDFRCTTGAAVEKSSPGQIALLVVKGHHICIPRGKLCALVYPPELQRGRTNPGGAGVTPTAHILGVVPPFLICHTCLSTSGACNGKERKVGKGRRCTPVSTTATLIRKDVSSQDPCDHNGLRCNRLSHAAK</sequence>
<keyword evidence="11" id="KW-0862">Zinc</keyword>
<dbReference type="Gene3D" id="3.30.60.20">
    <property type="match status" value="2"/>
</dbReference>
<dbReference type="PROSITE" id="PS50011">
    <property type="entry name" value="PROTEIN_KINASE_DOM"/>
    <property type="match status" value="1"/>
</dbReference>
<accession>A0A8B9WQX1</accession>
<feature type="domain" description="Phorbol-ester/DAG-type" evidence="19">
    <location>
        <begin position="1"/>
        <end position="53"/>
    </location>
</feature>
<keyword evidence="7" id="KW-0677">Repeat</keyword>
<dbReference type="SMART" id="SM00220">
    <property type="entry name" value="S_TKc"/>
    <property type="match status" value="1"/>
</dbReference>
<dbReference type="Proteomes" id="UP000694520">
    <property type="component" value="Chromosome 9"/>
</dbReference>
<dbReference type="PANTHER" id="PTHR24351">
    <property type="entry name" value="RIBOSOMAL PROTEIN S6 KINASE"/>
    <property type="match status" value="1"/>
</dbReference>
<dbReference type="Pfam" id="PF00069">
    <property type="entry name" value="Pkinase"/>
    <property type="match status" value="1"/>
</dbReference>
<evidence type="ECO:0000256" key="15">
    <source>
        <dbReference type="PROSITE-ProRule" id="PRU10141"/>
    </source>
</evidence>
<dbReference type="GO" id="GO:0004697">
    <property type="term" value="F:diacylglycerol-dependent serine/threonine kinase activity"/>
    <property type="evidence" value="ECO:0007669"/>
    <property type="project" value="UniProtKB-EC"/>
</dbReference>
<feature type="region of interest" description="Disordered" evidence="16">
    <location>
        <begin position="158"/>
        <end position="188"/>
    </location>
</feature>
<feature type="domain" description="Protein kinase" evidence="18">
    <location>
        <begin position="241"/>
        <end position="511"/>
    </location>
</feature>
<keyword evidence="12 15" id="KW-0067">ATP-binding</keyword>
<dbReference type="PROSITE" id="PS50081">
    <property type="entry name" value="ZF_DAG_PE_2"/>
    <property type="match status" value="2"/>
</dbReference>
<reference evidence="20" key="2">
    <citation type="submission" date="2025-08" db="UniProtKB">
        <authorList>
            <consortium name="Ensembl"/>
        </authorList>
    </citation>
    <scope>IDENTIFICATION</scope>
</reference>
<evidence type="ECO:0000259" key="18">
    <source>
        <dbReference type="PROSITE" id="PS50011"/>
    </source>
</evidence>
<dbReference type="GO" id="GO:0005524">
    <property type="term" value="F:ATP binding"/>
    <property type="evidence" value="ECO:0007669"/>
    <property type="project" value="UniProtKB-UniRule"/>
</dbReference>
<dbReference type="InterPro" id="IPR008271">
    <property type="entry name" value="Ser/Thr_kinase_AS"/>
</dbReference>
<evidence type="ECO:0000256" key="12">
    <source>
        <dbReference type="ARBA" id="ARBA00022840"/>
    </source>
</evidence>
<dbReference type="FunFam" id="3.30.200.20:FF:000601">
    <property type="entry name" value="Protein kinase C epsilon"/>
    <property type="match status" value="1"/>
</dbReference>
<dbReference type="InterPro" id="IPR002219">
    <property type="entry name" value="PKC_DAG/PE"/>
</dbReference>
<dbReference type="PROSITE" id="PS00108">
    <property type="entry name" value="PROTEIN_KINASE_ST"/>
    <property type="match status" value="1"/>
</dbReference>
<dbReference type="Gene3D" id="3.30.200.20">
    <property type="entry name" value="Phosphorylase Kinase, domain 1"/>
    <property type="match status" value="1"/>
</dbReference>
<dbReference type="InterPro" id="IPR020454">
    <property type="entry name" value="DAG/PE-bd"/>
</dbReference>
<dbReference type="AlphaFoldDB" id="A0A8B9WQX1"/>
<feature type="region of interest" description="Disordered" evidence="16">
    <location>
        <begin position="203"/>
        <end position="223"/>
    </location>
</feature>
<gene>
    <name evidence="20" type="primary">PRKCE</name>
</gene>
<dbReference type="Ensembl" id="ENSBGRT00000012484.1">
    <property type="protein sequence ID" value="ENSBGRP00000010877.1"/>
    <property type="gene ID" value="ENSBGRG00000006634.1"/>
</dbReference>
<evidence type="ECO:0000256" key="8">
    <source>
        <dbReference type="ARBA" id="ARBA00022741"/>
    </source>
</evidence>
<dbReference type="EC" id="2.7.11.13" evidence="2"/>
<evidence type="ECO:0000256" key="3">
    <source>
        <dbReference type="ARBA" id="ARBA00022527"/>
    </source>
</evidence>
<evidence type="ECO:0000256" key="10">
    <source>
        <dbReference type="ARBA" id="ARBA00022777"/>
    </source>
</evidence>
<dbReference type="InterPro" id="IPR046349">
    <property type="entry name" value="C1-like_sf"/>
</dbReference>
<evidence type="ECO:0000313" key="20">
    <source>
        <dbReference type="Ensembl" id="ENSBGRP00000010877.1"/>
    </source>
</evidence>
<dbReference type="FunFam" id="3.30.60.20:FF:000003">
    <property type="entry name" value="Protein kinase C delta"/>
    <property type="match status" value="1"/>
</dbReference>
<dbReference type="InterPro" id="IPR000719">
    <property type="entry name" value="Prot_kinase_dom"/>
</dbReference>
<comment type="catalytic activity">
    <reaction evidence="13">
        <text>L-threonyl-[protein] + ATP = O-phospho-L-threonyl-[protein] + ADP + H(+)</text>
        <dbReference type="Rhea" id="RHEA:46608"/>
        <dbReference type="Rhea" id="RHEA-COMP:11060"/>
        <dbReference type="Rhea" id="RHEA-COMP:11605"/>
        <dbReference type="ChEBI" id="CHEBI:15378"/>
        <dbReference type="ChEBI" id="CHEBI:30013"/>
        <dbReference type="ChEBI" id="CHEBI:30616"/>
        <dbReference type="ChEBI" id="CHEBI:61977"/>
        <dbReference type="ChEBI" id="CHEBI:456216"/>
        <dbReference type="EC" id="2.7.11.13"/>
    </reaction>
</comment>
<proteinExistence type="inferred from homology"/>
<dbReference type="Gene3D" id="1.10.510.10">
    <property type="entry name" value="Transferase(Phosphotransferase) domain 1"/>
    <property type="match status" value="1"/>
</dbReference>
<dbReference type="InterPro" id="IPR011009">
    <property type="entry name" value="Kinase-like_dom_sf"/>
</dbReference>
<feature type="chain" id="PRO_5034283151" description="protein kinase C" evidence="17">
    <location>
        <begin position="20"/>
        <end position="640"/>
    </location>
</feature>
<evidence type="ECO:0000256" key="16">
    <source>
        <dbReference type="SAM" id="MobiDB-lite"/>
    </source>
</evidence>
<keyword evidence="6" id="KW-0479">Metal-binding</keyword>
<keyword evidence="3" id="KW-0723">Serine/threonine-protein kinase</keyword>
<organism evidence="20 21">
    <name type="scientific">Bos mutus grunniens</name>
    <name type="common">Wild yak</name>
    <name type="synonym">Bos grunniens</name>
    <dbReference type="NCBI Taxonomy" id="30521"/>
    <lineage>
        <taxon>Eukaryota</taxon>
        <taxon>Metazoa</taxon>
        <taxon>Chordata</taxon>
        <taxon>Craniata</taxon>
        <taxon>Vertebrata</taxon>
        <taxon>Euteleostomi</taxon>
        <taxon>Mammalia</taxon>
        <taxon>Eutheria</taxon>
        <taxon>Laurasiatheria</taxon>
        <taxon>Artiodactyla</taxon>
        <taxon>Ruminantia</taxon>
        <taxon>Pecora</taxon>
        <taxon>Bovidae</taxon>
        <taxon>Bovinae</taxon>
        <taxon>Bos</taxon>
    </lineage>
</organism>
<keyword evidence="21" id="KW-1185">Reference proteome</keyword>
<name>A0A8B9WQX1_BOSMU</name>
<keyword evidence="5" id="KW-0808">Transferase</keyword>
<dbReference type="GO" id="GO:0008270">
    <property type="term" value="F:zinc ion binding"/>
    <property type="evidence" value="ECO:0007669"/>
    <property type="project" value="UniProtKB-KW"/>
</dbReference>
<dbReference type="PROSITE" id="PS00107">
    <property type="entry name" value="PROTEIN_KINASE_ATP"/>
    <property type="match status" value="1"/>
</dbReference>
<feature type="binding site" evidence="15">
    <location>
        <position position="270"/>
    </location>
    <ligand>
        <name>ATP</name>
        <dbReference type="ChEBI" id="CHEBI:30616"/>
    </ligand>
</feature>
<feature type="domain" description="Phorbol-ester/DAG-type" evidence="19">
    <location>
        <begin position="75"/>
        <end position="125"/>
    </location>
</feature>
<dbReference type="SMART" id="SM00109">
    <property type="entry name" value="C1"/>
    <property type="match status" value="2"/>
</dbReference>
<evidence type="ECO:0000256" key="9">
    <source>
        <dbReference type="ARBA" id="ARBA00022771"/>
    </source>
</evidence>
<dbReference type="GeneTree" id="ENSGT00940000154711"/>
<comment type="catalytic activity">
    <reaction evidence="14">
        <text>L-seryl-[protein] + ATP = O-phospho-L-seryl-[protein] + ADP + H(+)</text>
        <dbReference type="Rhea" id="RHEA:17989"/>
        <dbReference type="Rhea" id="RHEA-COMP:9863"/>
        <dbReference type="Rhea" id="RHEA-COMP:11604"/>
        <dbReference type="ChEBI" id="CHEBI:15378"/>
        <dbReference type="ChEBI" id="CHEBI:29999"/>
        <dbReference type="ChEBI" id="CHEBI:30616"/>
        <dbReference type="ChEBI" id="CHEBI:83421"/>
        <dbReference type="ChEBI" id="CHEBI:456216"/>
        <dbReference type="EC" id="2.7.11.13"/>
    </reaction>
</comment>
<dbReference type="PRINTS" id="PR00008">
    <property type="entry name" value="DAGPEDOMAIN"/>
</dbReference>
<keyword evidence="8 15" id="KW-0547">Nucleotide-binding</keyword>
<evidence type="ECO:0000256" key="4">
    <source>
        <dbReference type="ARBA" id="ARBA00022553"/>
    </source>
</evidence>
<dbReference type="Pfam" id="PF00130">
    <property type="entry name" value="C1_1"/>
    <property type="match status" value="2"/>
</dbReference>
<evidence type="ECO:0000256" key="13">
    <source>
        <dbReference type="ARBA" id="ARBA00047272"/>
    </source>
</evidence>
<evidence type="ECO:0000256" key="11">
    <source>
        <dbReference type="ARBA" id="ARBA00022833"/>
    </source>
</evidence>
<dbReference type="SUPFAM" id="SSF57889">
    <property type="entry name" value="Cysteine-rich domain"/>
    <property type="match status" value="2"/>
</dbReference>
<reference evidence="20" key="3">
    <citation type="submission" date="2025-09" db="UniProtKB">
        <authorList>
            <consortium name="Ensembl"/>
        </authorList>
    </citation>
    <scope>IDENTIFICATION</scope>
</reference>
<evidence type="ECO:0000256" key="5">
    <source>
        <dbReference type="ARBA" id="ARBA00022679"/>
    </source>
</evidence>
<dbReference type="SUPFAM" id="SSF56112">
    <property type="entry name" value="Protein kinase-like (PK-like)"/>
    <property type="match status" value="1"/>
</dbReference>
<dbReference type="CDD" id="cd20838">
    <property type="entry name" value="C1_nPKC_epsilon-like_rpt2"/>
    <property type="match status" value="1"/>
</dbReference>
<feature type="signal peptide" evidence="17">
    <location>
        <begin position="1"/>
        <end position="19"/>
    </location>
</feature>
<keyword evidence="17" id="KW-0732">Signal</keyword>
<evidence type="ECO:0000256" key="2">
    <source>
        <dbReference type="ARBA" id="ARBA00012429"/>
    </source>
</evidence>